<feature type="transmembrane region" description="Helical" evidence="7">
    <location>
        <begin position="715"/>
        <end position="732"/>
    </location>
</feature>
<evidence type="ECO:0000256" key="6">
    <source>
        <dbReference type="SAM" id="MobiDB-lite"/>
    </source>
</evidence>
<dbReference type="Proteomes" id="UP000653076">
    <property type="component" value="Unassembled WGS sequence"/>
</dbReference>
<organism evidence="9 10">
    <name type="scientific">Micromonospora qiuiae</name>
    <dbReference type="NCBI Taxonomy" id="502268"/>
    <lineage>
        <taxon>Bacteria</taxon>
        <taxon>Bacillati</taxon>
        <taxon>Actinomycetota</taxon>
        <taxon>Actinomycetes</taxon>
        <taxon>Micromonosporales</taxon>
        <taxon>Micromonosporaceae</taxon>
        <taxon>Micromonospora</taxon>
    </lineage>
</organism>
<keyword evidence="10" id="KW-1185">Reference proteome</keyword>
<sequence>MSTRKLVSASFANLLIPISGLLVSPFLSRELGPEGRGVYAALTLPIVVWGWIGTYGLQDALSYHVRQGRLSSRAAARFSLVAMLPLSVLTVGALAALGFFLFPDTAQYRQFLILVVFAPLHVLSNLLIGALTGNGDIRGLNLVKVVPALVRTGVVIFACLAFDLNAYQAGLLFVASVLAGLAFGLVRLWTTPDPAAQDATPPAPGTAPAAVPTGSLIRYALACLPGVLAAVSSARLAQVIGLPLIGPRELGYYAVAVSVAEIPMVIATAARSVLLGRQGSGDPRAATQVARLAVLASVIACGLLALSAGYAVPLVFGADFAPAVIPTMILCAATVLYACMIIYTAALLAHNRPGWSSGALVIGSVVGVVALLVCAPLGAIGAAIASLAGYAATMTIAAVGVGRVPALRSVRMLTVPYGEDLGLIRDRTARIAAILRRSVVPVAAQHEKPETTGTKENAPMPASLMADVVAACRRLGPGTVGVAALIILAWLRVVPSQAVQFLTVGRPVFNSREVTGSHVGDLIGDGITLLFLLLAVGLTGHGLWRRRPPGRRWVAVALAALLAIELAGLLRGQMPGAVAAAFPLAALAIWAQRPRMEVLGVIGVLGALTASGSMLFAAIRPELALLSGADAGEKQVLLGGLLAGPFLHSNALGLALALSLAFVFYLRPPAVRWACLVLILGALVWTGARTSQLAAGAVLLAYLLLRLFRSRSWPASAVAAAGGLLVIVMPLITTDPESFSKRGQIWTALLDRWSDRPLSGWGPKIFQEPAVAAELGGQFSHGHNIMVQLLVVGGLMAIVPFALLCFVAWRRSVALATDGHPAALLFLVAFMHVSWLEASHLSATLTGYLAWLPLVAVALAAPASPPARSARPPSPSAPPAPPTESAPKPAPVEQRAFLP</sequence>
<feature type="compositionally biased region" description="Pro residues" evidence="6">
    <location>
        <begin position="872"/>
        <end position="890"/>
    </location>
</feature>
<feature type="transmembrane region" description="Helical" evidence="7">
    <location>
        <begin position="670"/>
        <end position="686"/>
    </location>
</feature>
<feature type="transmembrane region" description="Helical" evidence="7">
    <location>
        <begin position="324"/>
        <end position="348"/>
    </location>
</feature>
<feature type="transmembrane region" description="Helical" evidence="7">
    <location>
        <begin position="250"/>
        <end position="271"/>
    </location>
</feature>
<dbReference type="InterPro" id="IPR050833">
    <property type="entry name" value="Poly_Biosynth_Transport"/>
</dbReference>
<feature type="transmembrane region" description="Helical" evidence="7">
    <location>
        <begin position="522"/>
        <end position="544"/>
    </location>
</feature>
<evidence type="ECO:0000313" key="9">
    <source>
        <dbReference type="EMBL" id="GIJ29261.1"/>
    </source>
</evidence>
<keyword evidence="3 7" id="KW-0812">Transmembrane</keyword>
<feature type="transmembrane region" description="Helical" evidence="7">
    <location>
        <begin position="576"/>
        <end position="591"/>
    </location>
</feature>
<feature type="transmembrane region" description="Helical" evidence="7">
    <location>
        <begin position="480"/>
        <end position="502"/>
    </location>
</feature>
<feature type="transmembrane region" description="Helical" evidence="7">
    <location>
        <begin position="108"/>
        <end position="130"/>
    </location>
</feature>
<feature type="transmembrane region" description="Helical" evidence="7">
    <location>
        <begin position="845"/>
        <end position="863"/>
    </location>
</feature>
<gene>
    <name evidence="9" type="ORF">Vqi01_44230</name>
</gene>
<feature type="transmembrane region" description="Helical" evidence="7">
    <location>
        <begin position="292"/>
        <end position="312"/>
    </location>
</feature>
<feature type="transmembrane region" description="Helical" evidence="7">
    <location>
        <begin position="553"/>
        <end position="570"/>
    </location>
</feature>
<comment type="subcellular location">
    <subcellularLocation>
        <location evidence="1">Cell membrane</location>
        <topology evidence="1">Multi-pass membrane protein</topology>
    </subcellularLocation>
</comment>
<evidence type="ECO:0000256" key="3">
    <source>
        <dbReference type="ARBA" id="ARBA00022692"/>
    </source>
</evidence>
<feature type="transmembrane region" description="Helical" evidence="7">
    <location>
        <begin position="219"/>
        <end position="238"/>
    </location>
</feature>
<evidence type="ECO:0000256" key="1">
    <source>
        <dbReference type="ARBA" id="ARBA00004651"/>
    </source>
</evidence>
<evidence type="ECO:0000256" key="5">
    <source>
        <dbReference type="ARBA" id="ARBA00023136"/>
    </source>
</evidence>
<feature type="region of interest" description="Disordered" evidence="6">
    <location>
        <begin position="864"/>
        <end position="899"/>
    </location>
</feature>
<feature type="transmembrane region" description="Helical" evidence="7">
    <location>
        <begin position="78"/>
        <end position="102"/>
    </location>
</feature>
<evidence type="ECO:0000313" key="10">
    <source>
        <dbReference type="Proteomes" id="UP000653076"/>
    </source>
</evidence>
<feature type="transmembrane region" description="Helical" evidence="7">
    <location>
        <begin position="821"/>
        <end position="839"/>
    </location>
</feature>
<dbReference type="InterPro" id="IPR007016">
    <property type="entry name" value="O-antigen_ligase-rel_domated"/>
</dbReference>
<protein>
    <recommendedName>
        <fullName evidence="8">O-antigen ligase-related domain-containing protein</fullName>
    </recommendedName>
</protein>
<keyword evidence="2" id="KW-1003">Cell membrane</keyword>
<comment type="caution">
    <text evidence="9">The sequence shown here is derived from an EMBL/GenBank/DDBJ whole genome shotgun (WGS) entry which is preliminary data.</text>
</comment>
<dbReference type="RefSeq" id="WP_204036735.1">
    <property type="nucleotide sequence ID" value="NZ_BOPC01000065.1"/>
</dbReference>
<feature type="transmembrane region" description="Helical" evidence="7">
    <location>
        <begin position="355"/>
        <end position="373"/>
    </location>
</feature>
<feature type="transmembrane region" description="Helical" evidence="7">
    <location>
        <begin position="379"/>
        <end position="402"/>
    </location>
</feature>
<name>A0ABQ4JID2_9ACTN</name>
<proteinExistence type="predicted"/>
<evidence type="ECO:0000256" key="2">
    <source>
        <dbReference type="ARBA" id="ARBA00022475"/>
    </source>
</evidence>
<dbReference type="EMBL" id="BOPC01000065">
    <property type="protein sequence ID" value="GIJ29261.1"/>
    <property type="molecule type" value="Genomic_DNA"/>
</dbReference>
<keyword evidence="4 7" id="KW-1133">Transmembrane helix</keyword>
<dbReference type="PANTHER" id="PTHR30250:SF11">
    <property type="entry name" value="O-ANTIGEN TRANSPORTER-RELATED"/>
    <property type="match status" value="1"/>
</dbReference>
<reference evidence="9 10" key="1">
    <citation type="submission" date="2021-01" db="EMBL/GenBank/DDBJ databases">
        <title>Whole genome shotgun sequence of Verrucosispora qiuiae NBRC 106684.</title>
        <authorList>
            <person name="Komaki H."/>
            <person name="Tamura T."/>
        </authorList>
    </citation>
    <scope>NUCLEOTIDE SEQUENCE [LARGE SCALE GENOMIC DNA]</scope>
    <source>
        <strain evidence="9 10">NBRC 106684</strain>
    </source>
</reference>
<evidence type="ECO:0000256" key="4">
    <source>
        <dbReference type="ARBA" id="ARBA00022989"/>
    </source>
</evidence>
<feature type="transmembrane region" description="Helical" evidence="7">
    <location>
        <begin position="142"/>
        <end position="164"/>
    </location>
</feature>
<feature type="transmembrane region" description="Helical" evidence="7">
    <location>
        <begin position="598"/>
        <end position="619"/>
    </location>
</feature>
<dbReference type="Pfam" id="PF04932">
    <property type="entry name" value="Wzy_C"/>
    <property type="match status" value="1"/>
</dbReference>
<dbReference type="PANTHER" id="PTHR30250">
    <property type="entry name" value="PST FAMILY PREDICTED COLANIC ACID TRANSPORTER"/>
    <property type="match status" value="1"/>
</dbReference>
<feature type="domain" description="O-antigen ligase-related" evidence="8">
    <location>
        <begin position="675"/>
        <end position="801"/>
    </location>
</feature>
<accession>A0ABQ4JID2</accession>
<evidence type="ECO:0000256" key="7">
    <source>
        <dbReference type="SAM" id="Phobius"/>
    </source>
</evidence>
<feature type="transmembrane region" description="Helical" evidence="7">
    <location>
        <begin position="785"/>
        <end position="809"/>
    </location>
</feature>
<feature type="transmembrane region" description="Helical" evidence="7">
    <location>
        <begin position="170"/>
        <end position="189"/>
    </location>
</feature>
<feature type="transmembrane region" description="Helical" evidence="7">
    <location>
        <begin position="38"/>
        <end position="57"/>
    </location>
</feature>
<keyword evidence="5 7" id="KW-0472">Membrane</keyword>
<evidence type="ECO:0000259" key="8">
    <source>
        <dbReference type="Pfam" id="PF04932"/>
    </source>
</evidence>
<feature type="transmembrane region" description="Helical" evidence="7">
    <location>
        <begin position="639"/>
        <end position="663"/>
    </location>
</feature>
<feature type="transmembrane region" description="Helical" evidence="7">
    <location>
        <begin position="692"/>
        <end position="708"/>
    </location>
</feature>